<sequence>MSVPGGPALTVEGLTVEFATTEIVANAVEGVSFHVGRGETLAIVGESGSGKSVTARALMGLVGRPGRISAGSIRLGDEELVGRSPREMRAIRGARIAMVFQDSLSALNPVFTVGQQLVETLRVHRGMSGREARRRAVELLDRVRIPDAERRVDQYPHEFSGGMRQRAMIAMSIALEPEVLVADEPTTALDVTVQAQIMALLADLQRERDMAMVLITHDLGVVAQRADRVAVMYAGRIVEEAPTRDLFRHPAHGYTRALLDAIPRPDRGDRRLVAIPGSAPRLDQRGTGCAFAPRCRFAVDACRDGLVTSTVGPGHRTACREWRRIAS</sequence>
<dbReference type="Pfam" id="PF08352">
    <property type="entry name" value="oligo_HPY"/>
    <property type="match status" value="1"/>
</dbReference>
<dbReference type="PANTHER" id="PTHR43297">
    <property type="entry name" value="OLIGOPEPTIDE TRANSPORT ATP-BINDING PROTEIN APPD"/>
    <property type="match status" value="1"/>
</dbReference>
<dbReference type="GO" id="GO:0005524">
    <property type="term" value="F:ATP binding"/>
    <property type="evidence" value="ECO:0007669"/>
    <property type="project" value="UniProtKB-KW"/>
</dbReference>
<keyword evidence="3" id="KW-0813">Transport</keyword>
<keyword evidence="5" id="KW-0547">Nucleotide-binding</keyword>
<evidence type="ECO:0000256" key="7">
    <source>
        <dbReference type="ARBA" id="ARBA00023136"/>
    </source>
</evidence>
<gene>
    <name evidence="9" type="ORF">K8F61_13210</name>
</gene>
<dbReference type="InterPro" id="IPR050388">
    <property type="entry name" value="ABC_Ni/Peptide_Import"/>
</dbReference>
<name>A0ABY3RRQ8_9MICO</name>
<dbReference type="PROSITE" id="PS50893">
    <property type="entry name" value="ABC_TRANSPORTER_2"/>
    <property type="match status" value="1"/>
</dbReference>
<proteinExistence type="inferred from homology"/>
<dbReference type="InterPro" id="IPR013563">
    <property type="entry name" value="Oligopep_ABC_C"/>
</dbReference>
<comment type="subcellular location">
    <subcellularLocation>
        <location evidence="1">Cell membrane</location>
        <topology evidence="1">Peripheral membrane protein</topology>
    </subcellularLocation>
</comment>
<comment type="similarity">
    <text evidence="2">Belongs to the ABC transporter superfamily.</text>
</comment>
<dbReference type="Gene3D" id="3.40.50.300">
    <property type="entry name" value="P-loop containing nucleotide triphosphate hydrolases"/>
    <property type="match status" value="1"/>
</dbReference>
<keyword evidence="10" id="KW-1185">Reference proteome</keyword>
<accession>A0ABY3RRQ8</accession>
<keyword evidence="7" id="KW-0472">Membrane</keyword>
<dbReference type="EMBL" id="CP082781">
    <property type="protein sequence ID" value="UGS25625.1"/>
    <property type="molecule type" value="Genomic_DNA"/>
</dbReference>
<dbReference type="SMART" id="SM00382">
    <property type="entry name" value="AAA"/>
    <property type="match status" value="1"/>
</dbReference>
<evidence type="ECO:0000313" key="9">
    <source>
        <dbReference type="EMBL" id="UGS25625.1"/>
    </source>
</evidence>
<evidence type="ECO:0000256" key="3">
    <source>
        <dbReference type="ARBA" id="ARBA00022448"/>
    </source>
</evidence>
<protein>
    <submittedName>
        <fullName evidence="9">ABC transporter ATP-binding protein</fullName>
    </submittedName>
</protein>
<evidence type="ECO:0000256" key="1">
    <source>
        <dbReference type="ARBA" id="ARBA00004202"/>
    </source>
</evidence>
<keyword evidence="4" id="KW-1003">Cell membrane</keyword>
<dbReference type="InterPro" id="IPR003593">
    <property type="entry name" value="AAA+_ATPase"/>
</dbReference>
<dbReference type="InterPro" id="IPR017871">
    <property type="entry name" value="ABC_transporter-like_CS"/>
</dbReference>
<evidence type="ECO:0000256" key="6">
    <source>
        <dbReference type="ARBA" id="ARBA00022840"/>
    </source>
</evidence>
<dbReference type="InterPro" id="IPR003439">
    <property type="entry name" value="ABC_transporter-like_ATP-bd"/>
</dbReference>
<feature type="domain" description="ABC transporter" evidence="8">
    <location>
        <begin position="11"/>
        <end position="259"/>
    </location>
</feature>
<evidence type="ECO:0000256" key="2">
    <source>
        <dbReference type="ARBA" id="ARBA00005417"/>
    </source>
</evidence>
<dbReference type="Proteomes" id="UP001199642">
    <property type="component" value="Chromosome"/>
</dbReference>
<evidence type="ECO:0000259" key="8">
    <source>
        <dbReference type="PROSITE" id="PS50893"/>
    </source>
</evidence>
<dbReference type="Pfam" id="PF00005">
    <property type="entry name" value="ABC_tran"/>
    <property type="match status" value="1"/>
</dbReference>
<dbReference type="InterPro" id="IPR027417">
    <property type="entry name" value="P-loop_NTPase"/>
</dbReference>
<dbReference type="SUPFAM" id="SSF52540">
    <property type="entry name" value="P-loop containing nucleoside triphosphate hydrolases"/>
    <property type="match status" value="1"/>
</dbReference>
<evidence type="ECO:0000313" key="10">
    <source>
        <dbReference type="Proteomes" id="UP001199642"/>
    </source>
</evidence>
<reference evidence="9 10" key="1">
    <citation type="submission" date="2023-01" db="EMBL/GenBank/DDBJ databases">
        <title>Characterization of estradiol degrading bacteria Microbacterium sp. MZT7 and reveal degrading genes through genome analysis.</title>
        <authorList>
            <person name="Hao P."/>
            <person name="Gao Y."/>
        </authorList>
    </citation>
    <scope>NUCLEOTIDE SEQUENCE [LARGE SCALE GENOMIC DNA]</scope>
    <source>
        <strain evidence="9 10">MZT7</strain>
    </source>
</reference>
<dbReference type="CDD" id="cd03257">
    <property type="entry name" value="ABC_NikE_OppD_transporters"/>
    <property type="match status" value="1"/>
</dbReference>
<evidence type="ECO:0000256" key="5">
    <source>
        <dbReference type="ARBA" id="ARBA00022741"/>
    </source>
</evidence>
<dbReference type="NCBIfam" id="TIGR01727">
    <property type="entry name" value="oligo_HPY"/>
    <property type="match status" value="1"/>
</dbReference>
<organism evidence="9 10">
    <name type="scientific">Microbacterium resistens</name>
    <dbReference type="NCBI Taxonomy" id="156977"/>
    <lineage>
        <taxon>Bacteria</taxon>
        <taxon>Bacillati</taxon>
        <taxon>Actinomycetota</taxon>
        <taxon>Actinomycetes</taxon>
        <taxon>Micrococcales</taxon>
        <taxon>Microbacteriaceae</taxon>
        <taxon>Microbacterium</taxon>
    </lineage>
</organism>
<dbReference type="PROSITE" id="PS00211">
    <property type="entry name" value="ABC_TRANSPORTER_1"/>
    <property type="match status" value="1"/>
</dbReference>
<keyword evidence="6 9" id="KW-0067">ATP-binding</keyword>
<evidence type="ECO:0000256" key="4">
    <source>
        <dbReference type="ARBA" id="ARBA00022475"/>
    </source>
</evidence>
<dbReference type="RefSeq" id="WP_231819450.1">
    <property type="nucleotide sequence ID" value="NZ_CP082781.1"/>
</dbReference>
<dbReference type="PANTHER" id="PTHR43297:SF2">
    <property type="entry name" value="DIPEPTIDE TRANSPORT ATP-BINDING PROTEIN DPPD"/>
    <property type="match status" value="1"/>
</dbReference>